<feature type="chain" id="PRO_5047520536" description="SUEL-type lectin domain-containing protein" evidence="2">
    <location>
        <begin position="24"/>
        <end position="296"/>
    </location>
</feature>
<keyword evidence="2" id="KW-0732">Signal</keyword>
<evidence type="ECO:0000256" key="2">
    <source>
        <dbReference type="SAM" id="SignalP"/>
    </source>
</evidence>
<evidence type="ECO:0000313" key="4">
    <source>
        <dbReference type="EMBL" id="CAH3018107.1"/>
    </source>
</evidence>
<dbReference type="Gene3D" id="2.60.120.740">
    <property type="match status" value="1"/>
</dbReference>
<feature type="signal peptide" evidence="2">
    <location>
        <begin position="1"/>
        <end position="23"/>
    </location>
</feature>
<feature type="compositionally biased region" description="Low complexity" evidence="1">
    <location>
        <begin position="171"/>
        <end position="187"/>
    </location>
</feature>
<evidence type="ECO:0000259" key="3">
    <source>
        <dbReference type="PROSITE" id="PS50228"/>
    </source>
</evidence>
<evidence type="ECO:0000256" key="1">
    <source>
        <dbReference type="SAM" id="MobiDB-lite"/>
    </source>
</evidence>
<name>A0ABN8LLR8_9CNID</name>
<accession>A0ABN8LLR8</accession>
<gene>
    <name evidence="4" type="ORF">PEVE_00041286</name>
</gene>
<organism evidence="4 5">
    <name type="scientific">Porites evermanni</name>
    <dbReference type="NCBI Taxonomy" id="104178"/>
    <lineage>
        <taxon>Eukaryota</taxon>
        <taxon>Metazoa</taxon>
        <taxon>Cnidaria</taxon>
        <taxon>Anthozoa</taxon>
        <taxon>Hexacorallia</taxon>
        <taxon>Scleractinia</taxon>
        <taxon>Fungiina</taxon>
        <taxon>Poritidae</taxon>
        <taxon>Porites</taxon>
    </lineage>
</organism>
<dbReference type="InterPro" id="IPR000922">
    <property type="entry name" value="Lectin_gal-bd_dom"/>
</dbReference>
<dbReference type="InterPro" id="IPR043159">
    <property type="entry name" value="Lectin_gal-bd_sf"/>
</dbReference>
<evidence type="ECO:0000313" key="5">
    <source>
        <dbReference type="Proteomes" id="UP001159427"/>
    </source>
</evidence>
<feature type="compositionally biased region" description="Polar residues" evidence="1">
    <location>
        <begin position="199"/>
        <end position="212"/>
    </location>
</feature>
<feature type="compositionally biased region" description="Acidic residues" evidence="1">
    <location>
        <begin position="283"/>
        <end position="296"/>
    </location>
</feature>
<dbReference type="EMBL" id="CALNXI010000078">
    <property type="protein sequence ID" value="CAH3018107.1"/>
    <property type="molecule type" value="Genomic_DNA"/>
</dbReference>
<feature type="region of interest" description="Disordered" evidence="1">
    <location>
        <begin position="193"/>
        <end position="296"/>
    </location>
</feature>
<feature type="compositionally biased region" description="Basic and acidic residues" evidence="1">
    <location>
        <begin position="251"/>
        <end position="263"/>
    </location>
</feature>
<feature type="compositionally biased region" description="Polar residues" evidence="1">
    <location>
        <begin position="222"/>
        <end position="247"/>
    </location>
</feature>
<dbReference type="Pfam" id="PF02140">
    <property type="entry name" value="SUEL_Lectin"/>
    <property type="match status" value="1"/>
</dbReference>
<dbReference type="PANTHER" id="PTHR46780">
    <property type="entry name" value="PROTEIN EVA-1"/>
    <property type="match status" value="1"/>
</dbReference>
<reference evidence="4 5" key="1">
    <citation type="submission" date="2022-05" db="EMBL/GenBank/DDBJ databases">
        <authorList>
            <consortium name="Genoscope - CEA"/>
            <person name="William W."/>
        </authorList>
    </citation>
    <scope>NUCLEOTIDE SEQUENCE [LARGE SCALE GENOMIC DNA]</scope>
</reference>
<feature type="domain" description="SUEL-type lectin" evidence="3">
    <location>
        <begin position="46"/>
        <end position="141"/>
    </location>
</feature>
<comment type="caution">
    <text evidence="4">The sequence shown here is derived from an EMBL/GenBank/DDBJ whole genome shotgun (WGS) entry which is preliminary data.</text>
</comment>
<dbReference type="CDD" id="cd22838">
    <property type="entry name" value="Gal_Rha_Lectin_nemgal"/>
    <property type="match status" value="1"/>
</dbReference>
<keyword evidence="5" id="KW-1185">Reference proteome</keyword>
<sequence>MDMRWSMSFLGILMSYCLHGIHGAPSLGSFESAEPPSALKVHSNIVCEGQKAYIKCESIFDQIEIMGTMYGRKDKSTCVHPSIPSEKQCQEQETQVIAHVRGLCDGERKCEVAANNQFLAKAGTTICPEVYKYLDIKYKCVPRTSYSNVDGGSENGQTVSEVITTNGAGLSSSSVTSSTSTSTYSSVPEITVQEHVSTEPVTTATSQGSVTPIDTHKDVTEEFTQSEGTSDVISETFPSNAGTSSPEEVNETYKKSETPPRPDEVDDGLEEGEEEKSGSGELDGFDEEPDDALYRR</sequence>
<dbReference type="Proteomes" id="UP001159427">
    <property type="component" value="Unassembled WGS sequence"/>
</dbReference>
<feature type="region of interest" description="Disordered" evidence="1">
    <location>
        <begin position="168"/>
        <end position="187"/>
    </location>
</feature>
<protein>
    <recommendedName>
        <fullName evidence="3">SUEL-type lectin domain-containing protein</fullName>
    </recommendedName>
</protein>
<feature type="compositionally biased region" description="Acidic residues" evidence="1">
    <location>
        <begin position="264"/>
        <end position="274"/>
    </location>
</feature>
<dbReference type="PROSITE" id="PS50228">
    <property type="entry name" value="SUEL_LECTIN"/>
    <property type="match status" value="1"/>
</dbReference>
<proteinExistence type="predicted"/>